<evidence type="ECO:0000256" key="1">
    <source>
        <dbReference type="ARBA" id="ARBA00022630"/>
    </source>
</evidence>
<evidence type="ECO:0000313" key="4">
    <source>
        <dbReference type="EMBL" id="CUV03659.1"/>
    </source>
</evidence>
<reference evidence="4" key="1">
    <citation type="submission" date="2015-10" db="EMBL/GenBank/DDBJ databases">
        <authorList>
            <person name="Gilbert D.G."/>
        </authorList>
    </citation>
    <scope>NUCLEOTIDE SEQUENCE</scope>
</reference>
<gene>
    <name evidence="4" type="ORF">MGWOODY_Clf2117</name>
</gene>
<accession>A0A160VBS6</accession>
<dbReference type="GO" id="GO:0004318">
    <property type="term" value="F:enoyl-[acyl-carrier-protein] reductase (NADH) activity"/>
    <property type="evidence" value="ECO:0007669"/>
    <property type="project" value="UniProtKB-EC"/>
</dbReference>
<dbReference type="EMBL" id="FAXA01000450">
    <property type="protein sequence ID" value="CUV03659.1"/>
    <property type="molecule type" value="Genomic_DNA"/>
</dbReference>
<keyword evidence="2" id="KW-0288">FMN</keyword>
<sequence>MKRTPVSTALGISYPVFQAGLPWVSNPELVAAVSNAGGLGILHPTSGVELGGDPVADLHAVVRKVQRLTTKPFGVSFYLPHPQIEQLIEAAAQEGLSIAITYGGSPALYTGTLKEHSMTVIHQVSTVRHARGAEAQGVDMVIAEGFEGGGLRGVDKVPTMVLVPQVVGSIAIPVIASGGIVDSRGYLAATALGAMGVQMGSRFVATKECVSHQIYKTAMLAAIDSGTIVVGGDKWPTRILKQGIATQMKESGLENGDDLAAWEQELGIDRTRPAFIDGDFEAGIAYTGAGTGLISEILTVQEVFKDLVDGSHSLARKLV</sequence>
<dbReference type="CDD" id="cd04730">
    <property type="entry name" value="NPD_like"/>
    <property type="match status" value="1"/>
</dbReference>
<dbReference type="GO" id="GO:0018580">
    <property type="term" value="F:nitronate monooxygenase activity"/>
    <property type="evidence" value="ECO:0007669"/>
    <property type="project" value="InterPro"/>
</dbReference>
<evidence type="ECO:0000256" key="3">
    <source>
        <dbReference type="ARBA" id="ARBA00023002"/>
    </source>
</evidence>
<dbReference type="AlphaFoldDB" id="A0A160VBS6"/>
<name>A0A160VBS6_9ZZZZ</name>
<proteinExistence type="predicted"/>
<dbReference type="EC" id="1.3.1.9" evidence="4"/>
<dbReference type="PANTHER" id="PTHR32332:SF20">
    <property type="entry name" value="2-NITROPROPANE DIOXYGENASE-LIKE PROTEIN"/>
    <property type="match status" value="1"/>
</dbReference>
<dbReference type="InterPro" id="IPR004136">
    <property type="entry name" value="NMO"/>
</dbReference>
<keyword evidence="3 4" id="KW-0560">Oxidoreductase</keyword>
<dbReference type="Gene3D" id="3.20.20.70">
    <property type="entry name" value="Aldolase class I"/>
    <property type="match status" value="1"/>
</dbReference>
<keyword evidence="1" id="KW-0285">Flavoprotein</keyword>
<dbReference type="PANTHER" id="PTHR32332">
    <property type="entry name" value="2-NITROPROPANE DIOXYGENASE"/>
    <property type="match status" value="1"/>
</dbReference>
<organism evidence="4">
    <name type="scientific">hydrothermal vent metagenome</name>
    <dbReference type="NCBI Taxonomy" id="652676"/>
    <lineage>
        <taxon>unclassified sequences</taxon>
        <taxon>metagenomes</taxon>
        <taxon>ecological metagenomes</taxon>
    </lineage>
</organism>
<dbReference type="SUPFAM" id="SSF51412">
    <property type="entry name" value="Inosine monophosphate dehydrogenase (IMPDH)"/>
    <property type="match status" value="1"/>
</dbReference>
<evidence type="ECO:0000256" key="2">
    <source>
        <dbReference type="ARBA" id="ARBA00022643"/>
    </source>
</evidence>
<dbReference type="Pfam" id="PF03060">
    <property type="entry name" value="NMO"/>
    <property type="match status" value="1"/>
</dbReference>
<protein>
    <submittedName>
        <fullName evidence="4">Enoyl-[acyl-carrier-protein] reductase [FMN]</fullName>
        <ecNumber evidence="4">1.3.1.9</ecNumber>
    </submittedName>
</protein>
<dbReference type="InterPro" id="IPR013785">
    <property type="entry name" value="Aldolase_TIM"/>
</dbReference>